<dbReference type="InterPro" id="IPR011990">
    <property type="entry name" value="TPR-like_helical_dom_sf"/>
</dbReference>
<organism evidence="2 3">
    <name type="scientific">Flavobacterium johnsoniae</name>
    <name type="common">Cytophaga johnsonae</name>
    <dbReference type="NCBI Taxonomy" id="986"/>
    <lineage>
        <taxon>Bacteria</taxon>
        <taxon>Pseudomonadati</taxon>
        <taxon>Bacteroidota</taxon>
        <taxon>Flavobacteriia</taxon>
        <taxon>Flavobacteriales</taxon>
        <taxon>Flavobacteriaceae</taxon>
        <taxon>Flavobacterium</taxon>
    </lineage>
</organism>
<dbReference type="RefSeq" id="WP_073410413.1">
    <property type="nucleotide sequence ID" value="NZ_FQWH01000009.1"/>
</dbReference>
<dbReference type="Gene3D" id="1.25.40.10">
    <property type="entry name" value="Tetratricopeptide repeat domain"/>
    <property type="match status" value="2"/>
</dbReference>
<feature type="repeat" description="TPR" evidence="1">
    <location>
        <begin position="174"/>
        <end position="207"/>
    </location>
</feature>
<dbReference type="SUPFAM" id="SSF48452">
    <property type="entry name" value="TPR-like"/>
    <property type="match status" value="1"/>
</dbReference>
<dbReference type="PANTHER" id="PTHR12558">
    <property type="entry name" value="CELL DIVISION CYCLE 16,23,27"/>
    <property type="match status" value="1"/>
</dbReference>
<dbReference type="Proteomes" id="UP000184112">
    <property type="component" value="Unassembled WGS sequence"/>
</dbReference>
<dbReference type="EMBL" id="FQWH01000009">
    <property type="protein sequence ID" value="SHH35268.1"/>
    <property type="molecule type" value="Genomic_DNA"/>
</dbReference>
<evidence type="ECO:0000313" key="3">
    <source>
        <dbReference type="Proteomes" id="UP000184112"/>
    </source>
</evidence>
<gene>
    <name evidence="2" type="ORF">SAMN05444388_109175</name>
</gene>
<accession>A0A1M5SAE8</accession>
<name>A0A1M5SAE8_FLAJO</name>
<dbReference type="PROSITE" id="PS50005">
    <property type="entry name" value="TPR"/>
    <property type="match status" value="1"/>
</dbReference>
<evidence type="ECO:0000256" key="1">
    <source>
        <dbReference type="PROSITE-ProRule" id="PRU00339"/>
    </source>
</evidence>
<dbReference type="InterPro" id="IPR019734">
    <property type="entry name" value="TPR_rpt"/>
</dbReference>
<keyword evidence="1" id="KW-0802">TPR repeat</keyword>
<dbReference type="PANTHER" id="PTHR12558:SF13">
    <property type="entry name" value="CELL DIVISION CYCLE PROTEIN 27 HOMOLOG"/>
    <property type="match status" value="1"/>
</dbReference>
<reference evidence="2 3" key="1">
    <citation type="submission" date="2016-11" db="EMBL/GenBank/DDBJ databases">
        <authorList>
            <person name="Jaros S."/>
            <person name="Januszkiewicz K."/>
            <person name="Wedrychowicz H."/>
        </authorList>
    </citation>
    <scope>NUCLEOTIDE SEQUENCE [LARGE SCALE GENOMIC DNA]</scope>
    <source>
        <strain evidence="2 3">DSM 6792</strain>
    </source>
</reference>
<proteinExistence type="predicted"/>
<dbReference type="AlphaFoldDB" id="A0A1M5SAE8"/>
<dbReference type="SMART" id="SM00028">
    <property type="entry name" value="TPR"/>
    <property type="match status" value="3"/>
</dbReference>
<protein>
    <submittedName>
        <fullName evidence="2">Tetratricopeptide repeat-containing protein</fullName>
    </submittedName>
</protein>
<dbReference type="Pfam" id="PF13181">
    <property type="entry name" value="TPR_8"/>
    <property type="match status" value="2"/>
</dbReference>
<sequence length="265" mass="31106">MRILKVILILFPAIIFCQPNCNVFKDSICKKACEIAVNAEQYQGHKFSQIDFDKAIEMCPNFDYAYREKSVPYLKRGDFITWKRIIDKAVDINPNDNLGYRGWCKYQFLRDYQGALTDLEALEKINKYNIGYSQNGDYHLKIVIALCYKSLGKKEKAIDLIKEQLSVKDYTPQNYDYLHLGILYYETGNSKEAIKCLKKEITLNDYLAETYYYLALAYKKEKKTSLSKENLLKAKEFYSKGFSMKDNYTNPLDKIYLKQIENILK</sequence>
<evidence type="ECO:0000313" key="2">
    <source>
        <dbReference type="EMBL" id="SHH35268.1"/>
    </source>
</evidence>